<sequence>MLASELEALINVEAIQRQDPEDRYQTTGVSWPQYLNLFDQLGDRPGFRITYLDGVLEILAPSLRHENVKSRIGDLLLIYFLETDTEYYPKGSTTIRQQEQGGGTEADESYCIGTDKAVPDLAIEVVITSGGLNRLEVYHRLGVPEVWFWQHEHFSLYRLRDETPTAFMPTFGYEAISQSELLPYLQQLPE</sequence>
<organism evidence="2 3">
    <name type="scientific">Candidatus Entotheonella gemina</name>
    <dbReference type="NCBI Taxonomy" id="1429439"/>
    <lineage>
        <taxon>Bacteria</taxon>
        <taxon>Pseudomonadati</taxon>
        <taxon>Nitrospinota/Tectimicrobiota group</taxon>
        <taxon>Candidatus Tectimicrobiota</taxon>
        <taxon>Candidatus Entotheonellia</taxon>
        <taxon>Candidatus Entotheonellales</taxon>
        <taxon>Candidatus Entotheonellaceae</taxon>
        <taxon>Candidatus Entotheonella</taxon>
    </lineage>
</organism>
<protein>
    <recommendedName>
        <fullName evidence="1">Putative restriction endonuclease domain-containing protein</fullName>
    </recommendedName>
</protein>
<dbReference type="CDD" id="cd06260">
    <property type="entry name" value="DUF820-like"/>
    <property type="match status" value="1"/>
</dbReference>
<dbReference type="SUPFAM" id="SSF52980">
    <property type="entry name" value="Restriction endonuclease-like"/>
    <property type="match status" value="1"/>
</dbReference>
<dbReference type="PANTHER" id="PTHR47152">
    <property type="entry name" value="SLR2084 PROTEIN-RELATED"/>
    <property type="match status" value="1"/>
</dbReference>
<reference evidence="2 3" key="1">
    <citation type="journal article" date="2014" name="Nature">
        <title>An environmental bacterial taxon with a large and distinct metabolic repertoire.</title>
        <authorList>
            <person name="Wilson M.C."/>
            <person name="Mori T."/>
            <person name="Ruckert C."/>
            <person name="Uria A.R."/>
            <person name="Helf M.J."/>
            <person name="Takada K."/>
            <person name="Gernert C."/>
            <person name="Steffens U.A."/>
            <person name="Heycke N."/>
            <person name="Schmitt S."/>
            <person name="Rinke C."/>
            <person name="Helfrich E.J."/>
            <person name="Brachmann A.O."/>
            <person name="Gurgui C."/>
            <person name="Wakimoto T."/>
            <person name="Kracht M."/>
            <person name="Crusemann M."/>
            <person name="Hentschel U."/>
            <person name="Abe I."/>
            <person name="Matsunaga S."/>
            <person name="Kalinowski J."/>
            <person name="Takeyama H."/>
            <person name="Piel J."/>
        </authorList>
    </citation>
    <scope>NUCLEOTIDE SEQUENCE [LARGE SCALE GENOMIC DNA]</scope>
    <source>
        <strain evidence="3">TSY2</strain>
    </source>
</reference>
<dbReference type="HOGENOM" id="CLU_098557_1_0_7"/>
<evidence type="ECO:0000313" key="2">
    <source>
        <dbReference type="EMBL" id="ETX08876.1"/>
    </source>
</evidence>
<gene>
    <name evidence="2" type="ORF">ETSY2_02785</name>
</gene>
<accession>W4MG40</accession>
<keyword evidence="3" id="KW-1185">Reference proteome</keyword>
<dbReference type="PANTHER" id="PTHR47152:SF4">
    <property type="entry name" value="SLR0445 PROTEIN"/>
    <property type="match status" value="1"/>
</dbReference>
<dbReference type="InterPro" id="IPR008538">
    <property type="entry name" value="Uma2"/>
</dbReference>
<proteinExistence type="predicted"/>
<dbReference type="AlphaFoldDB" id="W4MG40"/>
<dbReference type="Gene3D" id="3.90.1570.10">
    <property type="entry name" value="tt1808, chain A"/>
    <property type="match status" value="1"/>
</dbReference>
<dbReference type="Proteomes" id="UP000019140">
    <property type="component" value="Unassembled WGS sequence"/>
</dbReference>
<name>W4MG40_9BACT</name>
<evidence type="ECO:0000259" key="1">
    <source>
        <dbReference type="Pfam" id="PF05685"/>
    </source>
</evidence>
<dbReference type="InterPro" id="IPR011335">
    <property type="entry name" value="Restrct_endonuc-II-like"/>
</dbReference>
<dbReference type="Pfam" id="PF05685">
    <property type="entry name" value="Uma2"/>
    <property type="match status" value="1"/>
</dbReference>
<comment type="caution">
    <text evidence="2">The sequence shown here is derived from an EMBL/GenBank/DDBJ whole genome shotgun (WGS) entry which is preliminary data.</text>
</comment>
<feature type="domain" description="Putative restriction endonuclease" evidence="1">
    <location>
        <begin position="35"/>
        <end position="162"/>
    </location>
</feature>
<dbReference type="InterPro" id="IPR012296">
    <property type="entry name" value="Nuclease_put_TT1808"/>
</dbReference>
<dbReference type="EMBL" id="AZHX01000117">
    <property type="protein sequence ID" value="ETX08876.1"/>
    <property type="molecule type" value="Genomic_DNA"/>
</dbReference>
<feature type="non-terminal residue" evidence="2">
    <location>
        <position position="190"/>
    </location>
</feature>
<evidence type="ECO:0000313" key="3">
    <source>
        <dbReference type="Proteomes" id="UP000019140"/>
    </source>
</evidence>